<accession>U1NBV0</accession>
<gene>
    <name evidence="1" type="ORF">J07HQW2_00789</name>
</gene>
<dbReference type="EMBL" id="KE356561">
    <property type="protein sequence ID" value="ERG94355.1"/>
    <property type="molecule type" value="Genomic_DNA"/>
</dbReference>
<evidence type="ECO:0000313" key="1">
    <source>
        <dbReference type="EMBL" id="ERG94355.1"/>
    </source>
</evidence>
<dbReference type="AlphaFoldDB" id="U1NBV0"/>
<organism evidence="1 2">
    <name type="scientific">Haloquadratum walsbyi J07HQW2</name>
    <dbReference type="NCBI Taxonomy" id="1238425"/>
    <lineage>
        <taxon>Archaea</taxon>
        <taxon>Methanobacteriati</taxon>
        <taxon>Methanobacteriota</taxon>
        <taxon>Stenosarchaea group</taxon>
        <taxon>Halobacteria</taxon>
        <taxon>Halobacteriales</taxon>
        <taxon>Haloferacaceae</taxon>
        <taxon>Haloquadratum</taxon>
    </lineage>
</organism>
<evidence type="ECO:0000313" key="2">
    <source>
        <dbReference type="Proteomes" id="UP000030710"/>
    </source>
</evidence>
<protein>
    <submittedName>
        <fullName evidence="1">Uncharacterized protein</fullName>
    </submittedName>
</protein>
<dbReference type="HOGENOM" id="CLU_3393278_0_0_2"/>
<proteinExistence type="predicted"/>
<name>U1NBV0_9EURY</name>
<feature type="non-terminal residue" evidence="1">
    <location>
        <position position="33"/>
    </location>
</feature>
<reference evidence="1 2" key="1">
    <citation type="journal article" date="2013" name="PLoS ONE">
        <title>Assembly-driven community genomics of a hypersaline microbial ecosystem.</title>
        <authorList>
            <person name="Podell S."/>
            <person name="Ugalde J.A."/>
            <person name="Narasingarao P."/>
            <person name="Banfield J.F."/>
            <person name="Heidelberg K.B."/>
            <person name="Allen E.E."/>
        </authorList>
    </citation>
    <scope>NUCLEOTIDE SEQUENCE [LARGE SCALE GENOMIC DNA]</scope>
    <source>
        <strain evidence="2">J07HQW2</strain>
    </source>
</reference>
<dbReference type="Proteomes" id="UP000030710">
    <property type="component" value="Unassembled WGS sequence"/>
</dbReference>
<sequence length="33" mass="3542">MICEQSVVFFGNSDLFGAVIAYRLDSESSVAVS</sequence>